<name>A0A1Y5TP07_9RHOB</name>
<dbReference type="Pfam" id="PF14833">
    <property type="entry name" value="NAD_binding_11"/>
    <property type="match status" value="1"/>
</dbReference>
<dbReference type="AlphaFoldDB" id="A0A1Y5TP07"/>
<dbReference type="Gene3D" id="3.40.50.720">
    <property type="entry name" value="NAD(P)-binding Rossmann-like Domain"/>
    <property type="match status" value="1"/>
</dbReference>
<evidence type="ECO:0000259" key="4">
    <source>
        <dbReference type="Pfam" id="PF03446"/>
    </source>
</evidence>
<dbReference type="PANTHER" id="PTHR43060">
    <property type="entry name" value="3-HYDROXYISOBUTYRATE DEHYDROGENASE-LIKE 1, MITOCHONDRIAL-RELATED"/>
    <property type="match status" value="1"/>
</dbReference>
<sequence>MSKPTIGFIGVGYMGHGMAKNLIASGYPLVVKGNRNRAPVDDLVGQGAQEGASAREVAERSDIVHLCLSNSAQVEAVIRGEDGILASGNAGLVVIDTTTADPTSTDALAAELEAAGMTLVDAPLGRTPKEAEAGTLDTMVGASAEMFDRLRPVIECWAGNITHAGDTGAGHRMKLIMNFISMGYAALYSEALAMGVKSGLTPQTIHRVIGSSRMSNGFYETFMAYAIGRDPEAHKFTIQNGAKDTRYAASMARDAGIANLLGAAIANSFQLAESAGHGGDYVPMLADIVARQNGVDLAEAVQAGGEGSAET</sequence>
<dbReference type="PANTHER" id="PTHR43060:SF15">
    <property type="entry name" value="3-HYDROXYISOBUTYRATE DEHYDROGENASE-LIKE 1, MITOCHONDRIAL-RELATED"/>
    <property type="match status" value="1"/>
</dbReference>
<dbReference type="InterPro" id="IPR013328">
    <property type="entry name" value="6PGD_dom2"/>
</dbReference>
<evidence type="ECO:0000313" key="7">
    <source>
        <dbReference type="Proteomes" id="UP000193870"/>
    </source>
</evidence>
<dbReference type="InterPro" id="IPR008927">
    <property type="entry name" value="6-PGluconate_DH-like_C_sf"/>
</dbReference>
<evidence type="ECO:0000256" key="3">
    <source>
        <dbReference type="PIRSR" id="PIRSR000103-1"/>
    </source>
</evidence>
<dbReference type="InterPro" id="IPR029154">
    <property type="entry name" value="HIBADH-like_NADP-bd"/>
</dbReference>
<evidence type="ECO:0000256" key="2">
    <source>
        <dbReference type="ARBA" id="ARBA00023027"/>
    </source>
</evidence>
<dbReference type="InterPro" id="IPR036291">
    <property type="entry name" value="NAD(P)-bd_dom_sf"/>
</dbReference>
<accession>A0A1Y5TP07</accession>
<dbReference type="OrthoDB" id="9812907at2"/>
<dbReference type="Pfam" id="PF03446">
    <property type="entry name" value="NAD_binding_2"/>
    <property type="match status" value="1"/>
</dbReference>
<dbReference type="SUPFAM" id="SSF51735">
    <property type="entry name" value="NAD(P)-binding Rossmann-fold domains"/>
    <property type="match status" value="1"/>
</dbReference>
<dbReference type="RefSeq" id="WP_085855430.1">
    <property type="nucleotide sequence ID" value="NZ_FOPF01000016.1"/>
</dbReference>
<dbReference type="SUPFAM" id="SSF48179">
    <property type="entry name" value="6-phosphogluconate dehydrogenase C-terminal domain-like"/>
    <property type="match status" value="1"/>
</dbReference>
<proteinExistence type="predicted"/>
<evidence type="ECO:0000259" key="5">
    <source>
        <dbReference type="Pfam" id="PF14833"/>
    </source>
</evidence>
<dbReference type="InterPro" id="IPR015815">
    <property type="entry name" value="HIBADH-related"/>
</dbReference>
<dbReference type="STRING" id="315423.SAMN04488020_11624"/>
<dbReference type="Gene3D" id="1.10.1040.10">
    <property type="entry name" value="N-(1-d-carboxylethyl)-l-norvaline Dehydrogenase, domain 2"/>
    <property type="match status" value="1"/>
</dbReference>
<dbReference type="EC" id="1.1.1.60" evidence="6"/>
<dbReference type="EMBL" id="FWFV01000015">
    <property type="protein sequence ID" value="SLN68686.1"/>
    <property type="molecule type" value="Genomic_DNA"/>
</dbReference>
<keyword evidence="2" id="KW-0520">NAD</keyword>
<dbReference type="Proteomes" id="UP000193870">
    <property type="component" value="Unassembled WGS sequence"/>
</dbReference>
<evidence type="ECO:0000256" key="1">
    <source>
        <dbReference type="ARBA" id="ARBA00023002"/>
    </source>
</evidence>
<feature type="domain" description="6-phosphogluconate dehydrogenase NADP-binding" evidence="4">
    <location>
        <begin position="5"/>
        <end position="165"/>
    </location>
</feature>
<gene>
    <name evidence="6" type="primary">garR_2</name>
    <name evidence="6" type="ORF">PAM7066_03474</name>
</gene>
<feature type="active site" evidence="3">
    <location>
        <position position="174"/>
    </location>
</feature>
<dbReference type="GO" id="GO:0051287">
    <property type="term" value="F:NAD binding"/>
    <property type="evidence" value="ECO:0007669"/>
    <property type="project" value="InterPro"/>
</dbReference>
<dbReference type="GO" id="GO:0050661">
    <property type="term" value="F:NADP binding"/>
    <property type="evidence" value="ECO:0007669"/>
    <property type="project" value="InterPro"/>
</dbReference>
<organism evidence="6 7">
    <name type="scientific">Palleronia marisminoris</name>
    <dbReference type="NCBI Taxonomy" id="315423"/>
    <lineage>
        <taxon>Bacteria</taxon>
        <taxon>Pseudomonadati</taxon>
        <taxon>Pseudomonadota</taxon>
        <taxon>Alphaproteobacteria</taxon>
        <taxon>Rhodobacterales</taxon>
        <taxon>Roseobacteraceae</taxon>
        <taxon>Palleronia</taxon>
    </lineage>
</organism>
<evidence type="ECO:0000313" key="6">
    <source>
        <dbReference type="EMBL" id="SLN68686.1"/>
    </source>
</evidence>
<reference evidence="6 7" key="1">
    <citation type="submission" date="2017-03" db="EMBL/GenBank/DDBJ databases">
        <authorList>
            <person name="Afonso C.L."/>
            <person name="Miller P.J."/>
            <person name="Scott M.A."/>
            <person name="Spackman E."/>
            <person name="Goraichik I."/>
            <person name="Dimitrov K.M."/>
            <person name="Suarez D.L."/>
            <person name="Swayne D.E."/>
        </authorList>
    </citation>
    <scope>NUCLEOTIDE SEQUENCE [LARGE SCALE GENOMIC DNA]</scope>
    <source>
        <strain evidence="6 7">CECT 7066</strain>
    </source>
</reference>
<keyword evidence="1 6" id="KW-0560">Oxidoreductase</keyword>
<protein>
    <submittedName>
        <fullName evidence="6">2-hydroxy-3-oxopropionate reductase</fullName>
        <ecNumber evidence="6">1.1.1.60</ecNumber>
    </submittedName>
</protein>
<dbReference type="InterPro" id="IPR006115">
    <property type="entry name" value="6PGDH_NADP-bd"/>
</dbReference>
<dbReference type="GO" id="GO:0008679">
    <property type="term" value="F:2-hydroxy-3-oxopropionate reductase activity"/>
    <property type="evidence" value="ECO:0007669"/>
    <property type="project" value="UniProtKB-EC"/>
</dbReference>
<dbReference type="PIRSF" id="PIRSF000103">
    <property type="entry name" value="HIBADH"/>
    <property type="match status" value="1"/>
</dbReference>
<feature type="domain" description="3-hydroxyisobutyrate dehydrogenase-like NAD-binding" evidence="5">
    <location>
        <begin position="168"/>
        <end position="279"/>
    </location>
</feature>
<keyword evidence="7" id="KW-1185">Reference proteome</keyword>